<proteinExistence type="predicted"/>
<keyword evidence="1" id="KW-0175">Coiled coil</keyword>
<evidence type="ECO:0000313" key="3">
    <source>
        <dbReference type="EMBL" id="KAL0057857.1"/>
    </source>
</evidence>
<evidence type="ECO:0000256" key="1">
    <source>
        <dbReference type="SAM" id="Coils"/>
    </source>
</evidence>
<organism evidence="3 4">
    <name type="scientific">Marasmius tenuissimus</name>
    <dbReference type="NCBI Taxonomy" id="585030"/>
    <lineage>
        <taxon>Eukaryota</taxon>
        <taxon>Fungi</taxon>
        <taxon>Dikarya</taxon>
        <taxon>Basidiomycota</taxon>
        <taxon>Agaricomycotina</taxon>
        <taxon>Agaricomycetes</taxon>
        <taxon>Agaricomycetidae</taxon>
        <taxon>Agaricales</taxon>
        <taxon>Marasmiineae</taxon>
        <taxon>Marasmiaceae</taxon>
        <taxon>Marasmius</taxon>
    </lineage>
</organism>
<name>A0ABR2Z842_9AGAR</name>
<keyword evidence="4" id="KW-1185">Reference proteome</keyword>
<dbReference type="EMBL" id="JBBXMP010000420">
    <property type="protein sequence ID" value="KAL0057857.1"/>
    <property type="molecule type" value="Genomic_DNA"/>
</dbReference>
<gene>
    <name evidence="3" type="ORF">AAF712_015491</name>
</gene>
<evidence type="ECO:0000256" key="2">
    <source>
        <dbReference type="SAM" id="MobiDB-lite"/>
    </source>
</evidence>
<accession>A0ABR2Z842</accession>
<evidence type="ECO:0000313" key="4">
    <source>
        <dbReference type="Proteomes" id="UP001437256"/>
    </source>
</evidence>
<comment type="caution">
    <text evidence="3">The sequence shown here is derived from an EMBL/GenBank/DDBJ whole genome shotgun (WGS) entry which is preliminary data.</text>
</comment>
<dbReference type="Proteomes" id="UP001437256">
    <property type="component" value="Unassembled WGS sequence"/>
</dbReference>
<protein>
    <recommendedName>
        <fullName evidence="5">F-box domain-containing protein</fullName>
    </recommendedName>
</protein>
<reference evidence="3 4" key="1">
    <citation type="submission" date="2024-05" db="EMBL/GenBank/DDBJ databases">
        <title>A draft genome resource for the thread blight pathogen Marasmius tenuissimus strain MS-2.</title>
        <authorList>
            <person name="Yulfo-Soto G.E."/>
            <person name="Baruah I.K."/>
            <person name="Amoako-Attah I."/>
            <person name="Bukari Y."/>
            <person name="Meinhardt L.W."/>
            <person name="Bailey B.A."/>
            <person name="Cohen S.P."/>
        </authorList>
    </citation>
    <scope>NUCLEOTIDE SEQUENCE [LARGE SCALE GENOMIC DNA]</scope>
    <source>
        <strain evidence="3 4">MS-2</strain>
    </source>
</reference>
<dbReference type="PROSITE" id="PS51257">
    <property type="entry name" value="PROKAR_LIPOPROTEIN"/>
    <property type="match status" value="1"/>
</dbReference>
<sequence>MESARISALTQCPSSSSCRPSLRSTSCSFSPISLHKPSFWEEPTDRDDIAADVIRIRIEASSSQKNLDQVLSDDLSRNGKPETLQDILPPTALETFSSSNLPLPPLEFGTVSEECQILSQKISSLEDRISCLQASIADLSSAKETLERRLQEYKPLIHPVRRLPDDVLSYVFRICVDTEVEERQKKDSSYCQRYPGSLNTRKAPWLLGQICTKWRALTESLPQLWTVVDLDWRYDPLLREYHPAMDRLLSTQLQRCRGQQLAVSYCGLEAADPANPLSSNIRLLLILCSRSFQWSKVTIRADAVGLLALSSYKGMFPNLNTLHLHLLHPVRPAWIRASDNQTIFDAFHDTPNLRKLTITGYIDGIRDLSLQLPWNQITHYSVHNDFNWHTKYGCDDFSRGAYNTATVAYARAEPPAHRVGGIGYRPPAEYAHNSFATCPPINLWTDSSSALLSFLRRSGCTLEELAILRSVLDDDALVRLLGSDVFGGVKTLELGGTSPLDLVNISDEVILPLTLSSPTPPSTPVPIPRLRCLVLHDEKAWSDAVFVEMIRSRRVVRGGNGDGAVSRLEKVILQDAVTEGESVIKDEVAKRQLRVLCEDGLVFEVRWTPEAEEELYQ</sequence>
<feature type="coiled-coil region" evidence="1">
    <location>
        <begin position="115"/>
        <end position="149"/>
    </location>
</feature>
<feature type="compositionally biased region" description="Low complexity" evidence="2">
    <location>
        <begin position="12"/>
        <end position="23"/>
    </location>
</feature>
<evidence type="ECO:0008006" key="5">
    <source>
        <dbReference type="Google" id="ProtNLM"/>
    </source>
</evidence>
<feature type="region of interest" description="Disordered" evidence="2">
    <location>
        <begin position="1"/>
        <end position="23"/>
    </location>
</feature>